<keyword evidence="2" id="KW-1185">Reference proteome</keyword>
<protein>
    <submittedName>
        <fullName evidence="1">Uncharacterized protein</fullName>
    </submittedName>
</protein>
<proteinExistence type="predicted"/>
<evidence type="ECO:0000313" key="2">
    <source>
        <dbReference type="Proteomes" id="UP000571701"/>
    </source>
</evidence>
<dbReference type="Proteomes" id="UP000571701">
    <property type="component" value="Unassembled WGS sequence"/>
</dbReference>
<evidence type="ECO:0000313" key="1">
    <source>
        <dbReference type="EMBL" id="MBA5761313.1"/>
    </source>
</evidence>
<dbReference type="AlphaFoldDB" id="A0A7W2FNJ0"/>
<sequence length="236" mass="27265">MEKNNAVQIGQANAEVTNNRHINPRLLFEYSLTIEKLDNGFLKAKRIWQGTGKRKIAIEEVLWCPKNGLQFASMNHPDLSEEGCLQVNSNHGNARLNSYKTKYREKEKNLNFITSPCTLLSVPFEITKHWDALMNGTKVELDYTVLKVQAHTGVTLQKRNFKDKLVISVTPKKWFWKMLFGSTDFHFNTETHDLEKIDGLLEPRDRNRKGKYVEYLGLATFDTPMDLSVIKEYANV</sequence>
<comment type="caution">
    <text evidence="1">The sequence shown here is derived from an EMBL/GenBank/DDBJ whole genome shotgun (WGS) entry which is preliminary data.</text>
</comment>
<dbReference type="RefSeq" id="WP_182106398.1">
    <property type="nucleotide sequence ID" value="NZ_JACFYF010000001.1"/>
</dbReference>
<reference evidence="1 2" key="1">
    <citation type="submission" date="2020-07" db="EMBL/GenBank/DDBJ databases">
        <title>Vibrio marinisediminis sp. nov., isolated from marine sediment.</title>
        <authorList>
            <person name="Ji X."/>
        </authorList>
    </citation>
    <scope>NUCLEOTIDE SEQUENCE [LARGE SCALE GENOMIC DNA]</scope>
    <source>
        <strain evidence="1 2">404</strain>
    </source>
</reference>
<name>A0A7W2FNJ0_9VIBR</name>
<organism evidence="1 2">
    <name type="scientific">Vibrio marinisediminis</name>
    <dbReference type="NCBI Taxonomy" id="2758441"/>
    <lineage>
        <taxon>Bacteria</taxon>
        <taxon>Pseudomonadati</taxon>
        <taxon>Pseudomonadota</taxon>
        <taxon>Gammaproteobacteria</taxon>
        <taxon>Vibrionales</taxon>
        <taxon>Vibrionaceae</taxon>
        <taxon>Vibrio</taxon>
    </lineage>
</organism>
<gene>
    <name evidence="1" type="ORF">H2O73_03065</name>
</gene>
<dbReference type="EMBL" id="JACFYF010000001">
    <property type="protein sequence ID" value="MBA5761313.1"/>
    <property type="molecule type" value="Genomic_DNA"/>
</dbReference>
<accession>A0A7W2FNJ0</accession>